<organism evidence="2 3">
    <name type="scientific">Verruconis gallopava</name>
    <dbReference type="NCBI Taxonomy" id="253628"/>
    <lineage>
        <taxon>Eukaryota</taxon>
        <taxon>Fungi</taxon>
        <taxon>Dikarya</taxon>
        <taxon>Ascomycota</taxon>
        <taxon>Pezizomycotina</taxon>
        <taxon>Dothideomycetes</taxon>
        <taxon>Pleosporomycetidae</taxon>
        <taxon>Venturiales</taxon>
        <taxon>Sympoventuriaceae</taxon>
        <taxon>Verruconis</taxon>
    </lineage>
</organism>
<protein>
    <recommendedName>
        <fullName evidence="1">DUF7730 domain-containing protein</fullName>
    </recommendedName>
</protein>
<evidence type="ECO:0000313" key="2">
    <source>
        <dbReference type="EMBL" id="KIW03664.1"/>
    </source>
</evidence>
<dbReference type="VEuPathDB" id="FungiDB:PV09_04986"/>
<dbReference type="PANTHER" id="PTHR38790">
    <property type="entry name" value="2EXR DOMAIN-CONTAINING PROTEIN-RELATED"/>
    <property type="match status" value="1"/>
</dbReference>
<dbReference type="Proteomes" id="UP000053259">
    <property type="component" value="Unassembled WGS sequence"/>
</dbReference>
<dbReference type="AlphaFoldDB" id="A0A0D2AWW5"/>
<evidence type="ECO:0000313" key="3">
    <source>
        <dbReference type="Proteomes" id="UP000053259"/>
    </source>
</evidence>
<name>A0A0D2AWW5_9PEZI</name>
<dbReference type="InParanoid" id="A0A0D2AWW5"/>
<dbReference type="EMBL" id="KN847543">
    <property type="protein sequence ID" value="KIW03664.1"/>
    <property type="molecule type" value="Genomic_DNA"/>
</dbReference>
<dbReference type="Pfam" id="PF24864">
    <property type="entry name" value="DUF7730"/>
    <property type="match status" value="1"/>
</dbReference>
<reference evidence="2 3" key="1">
    <citation type="submission" date="2015-01" db="EMBL/GenBank/DDBJ databases">
        <title>The Genome Sequence of Ochroconis gallopava CBS43764.</title>
        <authorList>
            <consortium name="The Broad Institute Genomics Platform"/>
            <person name="Cuomo C."/>
            <person name="de Hoog S."/>
            <person name="Gorbushina A."/>
            <person name="Stielow B."/>
            <person name="Teixiera M."/>
            <person name="Abouelleil A."/>
            <person name="Chapman S.B."/>
            <person name="Priest M."/>
            <person name="Young S.K."/>
            <person name="Wortman J."/>
            <person name="Nusbaum C."/>
            <person name="Birren B."/>
        </authorList>
    </citation>
    <scope>NUCLEOTIDE SEQUENCE [LARGE SCALE GENOMIC DNA]</scope>
    <source>
        <strain evidence="2 3">CBS 43764</strain>
    </source>
</reference>
<dbReference type="OrthoDB" id="4757095at2759"/>
<accession>A0A0D2AWW5</accession>
<evidence type="ECO:0000259" key="1">
    <source>
        <dbReference type="Pfam" id="PF24864"/>
    </source>
</evidence>
<dbReference type="GeneID" id="27312959"/>
<gene>
    <name evidence="2" type="ORF">PV09_04986</name>
</gene>
<keyword evidence="3" id="KW-1185">Reference proteome</keyword>
<dbReference type="HOGENOM" id="CLU_706363_0_0_1"/>
<dbReference type="STRING" id="253628.A0A0D2AWW5"/>
<proteinExistence type="predicted"/>
<dbReference type="InterPro" id="IPR056632">
    <property type="entry name" value="DUF7730"/>
</dbReference>
<feature type="domain" description="DUF7730" evidence="1">
    <location>
        <begin position="98"/>
        <end position="279"/>
    </location>
</feature>
<dbReference type="RefSeq" id="XP_016213533.1">
    <property type="nucleotide sequence ID" value="XM_016358432.1"/>
</dbReference>
<sequence>MSMPSRIRRASYLENHPALVLVILLLWEPFTTSLYLWESIKRHIQEFWQAHYIAPKEQAAPRENHVFFRGTINRPLTPPLERPRRVGSLLKPKRQQTHMQEQSILFSLPPELRVLIWKEVLSGYCAYPIDKQNWCFLQRKMIDRNTRHIAWSLSQPSPKLFDEKNGFTAKTHLLALPLSCRRIYYETIDLLYSSNIFHFRSGSGLLGIEKQRVFVGLSWPARPEFAWRVLPQRFNHIRCMILQHEVYYSPIPSQFLQGWFQLCRSLGDLPSLRALRIELDPRPGLQHQLAVFGFANPIPEPKMPDTVYMPLCSLRHLDIFDVVVFCTEGEALPVPSFTDLPFRLAIAQYPIPRLRRRRASQVYHHQHGDPRLLDSERWMRDALGMLKASLI</sequence>